<sequence length="320" mass="35280">MKHFLTGFTICFLFLYLLLFPQNGLYACTHALALWSGSVVPALFPVMILSRLLISTDILYFILKPIAFLCRSFFDLSFYGSYALLLGYVCGYPMGVKTIADLEDDRLISQEEGHFLARFINNVSPSFLVDYVCTELLRNSVAASACMVIIYGASLTYGAVTAIFRKNTGSRLSYTEKAIAQPDRSRKKSTRFSFLLLLDHTLEDSILQILKIGGYMVLFSVLSSVVYAVSFLPDEARATLSAVLEISCGAQQIALLSCPAFLRGILLTASISFGGLCSAFQSSAFLQRTGTSLPEYIKAKAMISLIALAYYLLYSNSVHL</sequence>
<keyword evidence="1" id="KW-0472">Membrane</keyword>
<evidence type="ECO:0000313" key="3">
    <source>
        <dbReference type="Proteomes" id="UP000657421"/>
    </source>
</evidence>
<organism evidence="2 3">
    <name type="scientific">Jingyaoa shaoxingensis</name>
    <dbReference type="NCBI Taxonomy" id="2763671"/>
    <lineage>
        <taxon>Bacteria</taxon>
        <taxon>Bacillati</taxon>
        <taxon>Bacillota</taxon>
        <taxon>Clostridia</taxon>
        <taxon>Lachnospirales</taxon>
        <taxon>Lachnospiraceae</taxon>
        <taxon>Jingyaoa</taxon>
    </lineage>
</organism>
<keyword evidence="1" id="KW-1133">Transmembrane helix</keyword>
<feature type="transmembrane region" description="Helical" evidence="1">
    <location>
        <begin position="212"/>
        <end position="233"/>
    </location>
</feature>
<feature type="transmembrane region" description="Helical" evidence="1">
    <location>
        <begin position="253"/>
        <end position="276"/>
    </location>
</feature>
<dbReference type="EMBL" id="JACRSZ010000012">
    <property type="protein sequence ID" value="MBC8573784.1"/>
    <property type="molecule type" value="Genomic_DNA"/>
</dbReference>
<feature type="transmembrane region" description="Helical" evidence="1">
    <location>
        <begin position="74"/>
        <end position="94"/>
    </location>
</feature>
<feature type="transmembrane region" description="Helical" evidence="1">
    <location>
        <begin position="141"/>
        <end position="164"/>
    </location>
</feature>
<gene>
    <name evidence="2" type="ORF">H8716_11920</name>
</gene>
<proteinExistence type="predicted"/>
<evidence type="ECO:0000256" key="1">
    <source>
        <dbReference type="SAM" id="Phobius"/>
    </source>
</evidence>
<keyword evidence="3" id="KW-1185">Reference proteome</keyword>
<feature type="transmembrane region" description="Helical" evidence="1">
    <location>
        <begin position="297"/>
        <end position="314"/>
    </location>
</feature>
<keyword evidence="1" id="KW-0812">Transmembrane</keyword>
<reference evidence="2 3" key="1">
    <citation type="submission" date="2020-08" db="EMBL/GenBank/DDBJ databases">
        <title>Genome public.</title>
        <authorList>
            <person name="Liu C."/>
            <person name="Sun Q."/>
        </authorList>
    </citation>
    <scope>NUCLEOTIDE SEQUENCE [LARGE SCALE GENOMIC DNA]</scope>
    <source>
        <strain evidence="2 3">NSJ-46</strain>
    </source>
</reference>
<dbReference type="PROSITE" id="PS51257">
    <property type="entry name" value="PROKAR_LIPOPROTEIN"/>
    <property type="match status" value="1"/>
</dbReference>
<comment type="caution">
    <text evidence="2">The sequence shown here is derived from an EMBL/GenBank/DDBJ whole genome shotgun (WGS) entry which is preliminary data.</text>
</comment>
<accession>A0ABR7NBK1</accession>
<evidence type="ECO:0000313" key="2">
    <source>
        <dbReference type="EMBL" id="MBC8573784.1"/>
    </source>
</evidence>
<dbReference type="Proteomes" id="UP000657421">
    <property type="component" value="Unassembled WGS sequence"/>
</dbReference>
<dbReference type="RefSeq" id="WP_249309078.1">
    <property type="nucleotide sequence ID" value="NZ_JACRSZ010000012.1"/>
</dbReference>
<feature type="transmembrane region" description="Helical" evidence="1">
    <location>
        <begin position="43"/>
        <end position="62"/>
    </location>
</feature>
<evidence type="ECO:0008006" key="4">
    <source>
        <dbReference type="Google" id="ProtNLM"/>
    </source>
</evidence>
<name>A0ABR7NBK1_9FIRM</name>
<protein>
    <recommendedName>
        <fullName evidence="4">Sporulation integral membrane protein YlbJ</fullName>
    </recommendedName>
</protein>